<comment type="caution">
    <text evidence="8">The sequence shown here is derived from an EMBL/GenBank/DDBJ whole genome shotgun (WGS) entry which is preliminary data.</text>
</comment>
<dbReference type="HAMAP" id="MF_01147">
    <property type="entry name" value="Lgt"/>
    <property type="match status" value="1"/>
</dbReference>
<feature type="transmembrane region" description="Helical" evidence="7">
    <location>
        <begin position="249"/>
        <end position="267"/>
    </location>
</feature>
<keyword evidence="2 7" id="KW-1003">Cell membrane</keyword>
<dbReference type="STRING" id="1121130.GCA_000519105_02316"/>
<evidence type="ECO:0000256" key="1">
    <source>
        <dbReference type="ARBA" id="ARBA00007150"/>
    </source>
</evidence>
<dbReference type="Pfam" id="PF01790">
    <property type="entry name" value="LGT"/>
    <property type="match status" value="1"/>
</dbReference>
<evidence type="ECO:0000256" key="2">
    <source>
        <dbReference type="ARBA" id="ARBA00022475"/>
    </source>
</evidence>
<feature type="transmembrane region" description="Helical" evidence="7">
    <location>
        <begin position="183"/>
        <end position="201"/>
    </location>
</feature>
<evidence type="ECO:0000256" key="6">
    <source>
        <dbReference type="ARBA" id="ARBA00023136"/>
    </source>
</evidence>
<organism evidence="8 9">
    <name type="scientific">Butyricimonas virosa</name>
    <dbReference type="NCBI Taxonomy" id="544645"/>
    <lineage>
        <taxon>Bacteria</taxon>
        <taxon>Pseudomonadati</taxon>
        <taxon>Bacteroidota</taxon>
        <taxon>Bacteroidia</taxon>
        <taxon>Bacteroidales</taxon>
        <taxon>Odoribacteraceae</taxon>
        <taxon>Butyricimonas</taxon>
    </lineage>
</organism>
<dbReference type="GO" id="GO:0005886">
    <property type="term" value="C:plasma membrane"/>
    <property type="evidence" value="ECO:0007669"/>
    <property type="project" value="UniProtKB-SubCell"/>
</dbReference>
<proteinExistence type="inferred from homology"/>
<dbReference type="UniPathway" id="UPA00664"/>
<gene>
    <name evidence="7 8" type="primary">lgt</name>
    <name evidence="8" type="ORF">DWW18_00505</name>
</gene>
<evidence type="ECO:0000256" key="4">
    <source>
        <dbReference type="ARBA" id="ARBA00022692"/>
    </source>
</evidence>
<evidence type="ECO:0000256" key="3">
    <source>
        <dbReference type="ARBA" id="ARBA00022679"/>
    </source>
</evidence>
<reference evidence="8 9" key="1">
    <citation type="submission" date="2018-08" db="EMBL/GenBank/DDBJ databases">
        <title>A genome reference for cultivated species of the human gut microbiota.</title>
        <authorList>
            <person name="Zou Y."/>
            <person name="Xue W."/>
            <person name="Luo G."/>
        </authorList>
    </citation>
    <scope>NUCLEOTIDE SEQUENCE [LARGE SCALE GENOMIC DNA]</scope>
    <source>
        <strain evidence="8 9">AF14-49</strain>
    </source>
</reference>
<dbReference type="PANTHER" id="PTHR30589:SF0">
    <property type="entry name" value="PHOSPHATIDYLGLYCEROL--PROLIPOPROTEIN DIACYLGLYCERYL TRANSFERASE"/>
    <property type="match status" value="1"/>
</dbReference>
<evidence type="ECO:0000313" key="8">
    <source>
        <dbReference type="EMBL" id="RGV36713.1"/>
    </source>
</evidence>
<evidence type="ECO:0000256" key="7">
    <source>
        <dbReference type="HAMAP-Rule" id="MF_01147"/>
    </source>
</evidence>
<feature type="transmembrane region" description="Helical" evidence="7">
    <location>
        <begin position="107"/>
        <end position="126"/>
    </location>
</feature>
<dbReference type="GO" id="GO:0042158">
    <property type="term" value="P:lipoprotein biosynthetic process"/>
    <property type="evidence" value="ECO:0007669"/>
    <property type="project" value="UniProtKB-UniRule"/>
</dbReference>
<dbReference type="PANTHER" id="PTHR30589">
    <property type="entry name" value="PROLIPOPROTEIN DIACYLGLYCERYL TRANSFERASE"/>
    <property type="match status" value="1"/>
</dbReference>
<keyword evidence="6 7" id="KW-0472">Membrane</keyword>
<accession>A0A412X5M8</accession>
<protein>
    <recommendedName>
        <fullName evidence="7">Phosphatidylglycerol--prolipoprotein diacylglyceryl transferase</fullName>
        <ecNumber evidence="7">2.5.1.145</ecNumber>
    </recommendedName>
</protein>
<feature type="binding site" evidence="7">
    <location>
        <position position="150"/>
    </location>
    <ligand>
        <name>a 1,2-diacyl-sn-glycero-3-phospho-(1'-sn-glycerol)</name>
        <dbReference type="ChEBI" id="CHEBI:64716"/>
    </ligand>
</feature>
<feature type="transmembrane region" description="Helical" evidence="7">
    <location>
        <begin position="54"/>
        <end position="77"/>
    </location>
</feature>
<dbReference type="NCBIfam" id="TIGR00544">
    <property type="entry name" value="lgt"/>
    <property type="match status" value="1"/>
</dbReference>
<evidence type="ECO:0000256" key="5">
    <source>
        <dbReference type="ARBA" id="ARBA00022989"/>
    </source>
</evidence>
<feature type="transmembrane region" description="Helical" evidence="7">
    <location>
        <begin position="131"/>
        <end position="149"/>
    </location>
</feature>
<keyword evidence="8" id="KW-0449">Lipoprotein</keyword>
<dbReference type="EMBL" id="QRZA01000001">
    <property type="protein sequence ID" value="RGV36713.1"/>
    <property type="molecule type" value="Genomic_DNA"/>
</dbReference>
<comment type="function">
    <text evidence="7">Catalyzes the transfer of the diacylglyceryl group from phosphatidylglycerol to the sulfhydryl group of the N-terminal cysteine of a prolipoprotein, the first step in the formation of mature lipoproteins.</text>
</comment>
<name>A0A412X5M8_9BACT</name>
<sequence length="278" mass="31765">MKYIEWNIDPVVFRVADIPVMYYSLLLIAGTVLSVWILKRVYKENGMPWEQLQILVMLSIAGLFLGARLGHCLVYEYEYYFAHPLEILFPIRVKTDGTVIFSGYQGMASHGGLVGWIIAMVIYSWITGEKVLRTLATIALVLPLAAGFIRLGNLANSEMIGIETDVPWAFVFERVDLVPRHPAQVYEALAYFFTFGVNLLLYRRIGLERYRGVLLGNTLVLVFVARFLIEFIKERQVPFEDQMNLDVGQVLSIPFILLGIFLLLRGMKGGKNMTQRFR</sequence>
<feature type="transmembrane region" description="Helical" evidence="7">
    <location>
        <begin position="213"/>
        <end position="229"/>
    </location>
</feature>
<keyword evidence="4 7" id="KW-0812">Transmembrane</keyword>
<dbReference type="Proteomes" id="UP000283589">
    <property type="component" value="Unassembled WGS sequence"/>
</dbReference>
<comment type="pathway">
    <text evidence="7">Protein modification; lipoprotein biosynthesis (diacylglyceryl transfer).</text>
</comment>
<keyword evidence="3 7" id="KW-0808">Transferase</keyword>
<comment type="subcellular location">
    <subcellularLocation>
        <location evidence="7">Cell membrane</location>
        <topology evidence="7">Multi-pass membrane protein</topology>
    </subcellularLocation>
</comment>
<dbReference type="AlphaFoldDB" id="A0A412X5M8"/>
<keyword evidence="5 7" id="KW-1133">Transmembrane helix</keyword>
<dbReference type="EC" id="2.5.1.145" evidence="7"/>
<comment type="catalytic activity">
    <reaction evidence="7">
        <text>L-cysteinyl-[prolipoprotein] + a 1,2-diacyl-sn-glycero-3-phospho-(1'-sn-glycerol) = an S-1,2-diacyl-sn-glyceryl-L-cysteinyl-[prolipoprotein] + sn-glycerol 1-phosphate + H(+)</text>
        <dbReference type="Rhea" id="RHEA:56712"/>
        <dbReference type="Rhea" id="RHEA-COMP:14679"/>
        <dbReference type="Rhea" id="RHEA-COMP:14680"/>
        <dbReference type="ChEBI" id="CHEBI:15378"/>
        <dbReference type="ChEBI" id="CHEBI:29950"/>
        <dbReference type="ChEBI" id="CHEBI:57685"/>
        <dbReference type="ChEBI" id="CHEBI:64716"/>
        <dbReference type="ChEBI" id="CHEBI:140658"/>
        <dbReference type="EC" id="2.5.1.145"/>
    </reaction>
</comment>
<dbReference type="InterPro" id="IPR001640">
    <property type="entry name" value="Lgt"/>
</dbReference>
<feature type="transmembrane region" description="Helical" evidence="7">
    <location>
        <begin position="20"/>
        <end position="42"/>
    </location>
</feature>
<dbReference type="GO" id="GO:0008961">
    <property type="term" value="F:phosphatidylglycerol-prolipoprotein diacylglyceryl transferase activity"/>
    <property type="evidence" value="ECO:0007669"/>
    <property type="project" value="UniProtKB-UniRule"/>
</dbReference>
<dbReference type="RefSeq" id="WP_118258309.1">
    <property type="nucleotide sequence ID" value="NZ_CALBWO010000038.1"/>
</dbReference>
<evidence type="ECO:0000313" key="9">
    <source>
        <dbReference type="Proteomes" id="UP000283589"/>
    </source>
</evidence>
<comment type="similarity">
    <text evidence="1 7">Belongs to the Lgt family.</text>
</comment>